<dbReference type="PROSITE" id="PS51450">
    <property type="entry name" value="LRR"/>
    <property type="match status" value="2"/>
</dbReference>
<dbReference type="PROSITE" id="PS50835">
    <property type="entry name" value="IG_LIKE"/>
    <property type="match status" value="1"/>
</dbReference>
<dbReference type="OrthoDB" id="10061535at2759"/>
<feature type="region of interest" description="Disordered" evidence="4">
    <location>
        <begin position="522"/>
        <end position="541"/>
    </location>
</feature>
<feature type="compositionally biased region" description="Low complexity" evidence="4">
    <location>
        <begin position="58"/>
        <end position="78"/>
    </location>
</feature>
<dbReference type="PANTHER" id="PTHR24366:SF96">
    <property type="entry name" value="LEUCINE RICH REPEAT CONTAINING 53"/>
    <property type="match status" value="1"/>
</dbReference>
<evidence type="ECO:0000256" key="1">
    <source>
        <dbReference type="ARBA" id="ARBA00022614"/>
    </source>
</evidence>
<keyword evidence="5" id="KW-0812">Transmembrane</keyword>
<feature type="compositionally biased region" description="Polar residues" evidence="4">
    <location>
        <begin position="79"/>
        <end position="93"/>
    </location>
</feature>
<evidence type="ECO:0000256" key="4">
    <source>
        <dbReference type="SAM" id="MobiDB-lite"/>
    </source>
</evidence>
<keyword evidence="5" id="KW-0472">Membrane</keyword>
<dbReference type="Proteomes" id="UP000708208">
    <property type="component" value="Unassembled WGS sequence"/>
</dbReference>
<evidence type="ECO:0000256" key="2">
    <source>
        <dbReference type="ARBA" id="ARBA00022729"/>
    </source>
</evidence>
<evidence type="ECO:0000256" key="5">
    <source>
        <dbReference type="SAM" id="Phobius"/>
    </source>
</evidence>
<evidence type="ECO:0000313" key="8">
    <source>
        <dbReference type="Proteomes" id="UP000708208"/>
    </source>
</evidence>
<keyword evidence="1" id="KW-0433">Leucine-rich repeat</keyword>
<keyword evidence="5" id="KW-1133">Transmembrane helix</keyword>
<keyword evidence="3" id="KW-0677">Repeat</keyword>
<evidence type="ECO:0000313" key="7">
    <source>
        <dbReference type="EMBL" id="CAG7717187.1"/>
    </source>
</evidence>
<dbReference type="PANTHER" id="PTHR24366">
    <property type="entry name" value="IG(IMMUNOGLOBULIN) AND LRR(LEUCINE RICH REPEAT) DOMAINS"/>
    <property type="match status" value="1"/>
</dbReference>
<feature type="region of interest" description="Disordered" evidence="4">
    <location>
        <begin position="49"/>
        <end position="93"/>
    </location>
</feature>
<dbReference type="SMART" id="SM00369">
    <property type="entry name" value="LRR_TYP"/>
    <property type="match status" value="4"/>
</dbReference>
<dbReference type="InterPro" id="IPR007110">
    <property type="entry name" value="Ig-like_dom"/>
</dbReference>
<feature type="transmembrane region" description="Helical" evidence="5">
    <location>
        <begin position="598"/>
        <end position="618"/>
    </location>
</feature>
<dbReference type="InterPro" id="IPR003599">
    <property type="entry name" value="Ig_sub"/>
</dbReference>
<keyword evidence="8" id="KW-1185">Reference proteome</keyword>
<gene>
    <name evidence="7" type="ORF">AFUS01_LOCUS6657</name>
</gene>
<feature type="domain" description="Ig-like" evidence="6">
    <location>
        <begin position="482"/>
        <end position="581"/>
    </location>
</feature>
<keyword evidence="2" id="KW-0732">Signal</keyword>
<evidence type="ECO:0000256" key="3">
    <source>
        <dbReference type="ARBA" id="ARBA00022737"/>
    </source>
</evidence>
<dbReference type="EMBL" id="CAJVCH010043913">
    <property type="protein sequence ID" value="CAG7717187.1"/>
    <property type="molecule type" value="Genomic_DNA"/>
</dbReference>
<protein>
    <recommendedName>
        <fullName evidence="6">Ig-like domain-containing protein</fullName>
    </recommendedName>
</protein>
<accession>A0A8J2JEB0</accession>
<evidence type="ECO:0000259" key="6">
    <source>
        <dbReference type="PROSITE" id="PS50835"/>
    </source>
</evidence>
<dbReference type="InterPro" id="IPR003591">
    <property type="entry name" value="Leu-rich_rpt_typical-subtyp"/>
</dbReference>
<comment type="caution">
    <text evidence="7">The sequence shown here is derived from an EMBL/GenBank/DDBJ whole genome shotgun (WGS) entry which is preliminary data.</text>
</comment>
<reference evidence="7" key="1">
    <citation type="submission" date="2021-06" db="EMBL/GenBank/DDBJ databases">
        <authorList>
            <person name="Hodson N. C."/>
            <person name="Mongue J. A."/>
            <person name="Jaron S. K."/>
        </authorList>
    </citation>
    <scope>NUCLEOTIDE SEQUENCE</scope>
</reference>
<dbReference type="Pfam" id="PF13855">
    <property type="entry name" value="LRR_8"/>
    <property type="match status" value="1"/>
</dbReference>
<proteinExistence type="predicted"/>
<name>A0A8J2JEB0_9HEXA</name>
<dbReference type="Pfam" id="PF00560">
    <property type="entry name" value="LRR_1"/>
    <property type="match status" value="1"/>
</dbReference>
<dbReference type="SMART" id="SM00409">
    <property type="entry name" value="IG"/>
    <property type="match status" value="1"/>
</dbReference>
<dbReference type="AlphaFoldDB" id="A0A8J2JEB0"/>
<sequence length="883" mass="101799">MAGGLGARTDKLTLSVTSQEEEFFRCPNHCDCSLSSLKKLEIDCKNHHYRDDEDNGQNNKNNNNNNNDNNNNKNNSNNQPYTSHGHQTTTNSSTASYFTSADVTHGIRHLVLRRMTLGSHYSLPSILQFPLRENILNILELHDVTLEPISFFNSHLFRSSRNSLQRLDMNHIRVEPTAPSRDLIENQRSLVHFERLRELDNLTVSDCRGSPYLSQLLLQSLPGVVKHINIRNSSVSELSPQHFSHLRSLRSLDLSQNHLKTIPPTLTENLSELSFLDVSFNSIEHLQEQVFLGLTSLQILNISHNQIRYVDTDVFNPITSVRTIDLSYNDVIQFFEPYFESNSQLTTLRMRSTWTSNTFTNADTSARSRMEMERLLNTLLSVKFLDLRDNEMLVIPETLAHIPTLVEVALQGNRWTCTCQDRWFTHWLATMKVELFASYRNSNRNNNANAPTNVSHQLWCHSGSSTKFPLQEYLPNLVCSDPNIYNRNPSKYYTHMGLNTMLRCHHQLPNGPTITWITPSKQTLRSNSGTTPPSSSATTDDKSAIRHVKVLEDGNLLITNVNKGDFGLYVCIAQYNNLNITHYIHVGVDTSIFSDVRIMSFIIGWATSFAFLLVVIIYHMVRSLLIRCGVECSSMSKNYQSRRVRTFFEGMEQHKNTQLDWLRDNYNMQAKRIKDNCFSQVERIRESYTVQHKNLSDIRDYGTSQLHQLRDQYCDQIRRVSGYSAQQLCKVRENYLFQRNRVCKFSSHQLLRLRETYKWQAQTLNKILENLPRTLNLDTCRGIGTCGRTDSIYLEDISEFQSIDDSDYPPDSINPVRMSHEKLEHVSLLIPPQFMIPPDHPLDFTRIRGVKPSGTYFVDAETENYFPEEASTVPKMETIQSPE</sequence>
<organism evidence="7 8">
    <name type="scientific">Allacma fusca</name>
    <dbReference type="NCBI Taxonomy" id="39272"/>
    <lineage>
        <taxon>Eukaryota</taxon>
        <taxon>Metazoa</taxon>
        <taxon>Ecdysozoa</taxon>
        <taxon>Arthropoda</taxon>
        <taxon>Hexapoda</taxon>
        <taxon>Collembola</taxon>
        <taxon>Symphypleona</taxon>
        <taxon>Sminthuridae</taxon>
        <taxon>Allacma</taxon>
    </lineage>
</organism>
<dbReference type="InterPro" id="IPR001611">
    <property type="entry name" value="Leu-rich_rpt"/>
</dbReference>